<keyword evidence="1" id="KW-0812">Transmembrane</keyword>
<dbReference type="AlphaFoldDB" id="A0A450WQN6"/>
<dbReference type="EMBL" id="CAADFN010000057">
    <property type="protein sequence ID" value="VFK19357.1"/>
    <property type="molecule type" value="Genomic_DNA"/>
</dbReference>
<dbReference type="Gene3D" id="1.20.1640.10">
    <property type="entry name" value="Multidrug efflux transporter AcrB transmembrane domain"/>
    <property type="match status" value="1"/>
</dbReference>
<keyword evidence="1" id="KW-1133">Transmembrane helix</keyword>
<dbReference type="GO" id="GO:0016020">
    <property type="term" value="C:membrane"/>
    <property type="evidence" value="ECO:0007669"/>
    <property type="project" value="InterPro"/>
</dbReference>
<keyword evidence="1" id="KW-0472">Membrane</keyword>
<reference evidence="2" key="1">
    <citation type="submission" date="2019-02" db="EMBL/GenBank/DDBJ databases">
        <authorList>
            <person name="Gruber-Vodicka R. H."/>
            <person name="Seah K. B. B."/>
        </authorList>
    </citation>
    <scope>NUCLEOTIDE SEQUENCE</scope>
    <source>
        <strain evidence="2">BECK_BY7</strain>
    </source>
</reference>
<name>A0A450WQN6_9GAMM</name>
<dbReference type="InterPro" id="IPR001036">
    <property type="entry name" value="Acrflvin-R"/>
</dbReference>
<sequence>MTVITGFSGLLPIFIFDGLGADVMRRIALPMVGGMITTVILILVVIPVIYCLWEGRGFKQSV</sequence>
<organism evidence="2">
    <name type="scientific">Candidatus Kentrum sp. LFY</name>
    <dbReference type="NCBI Taxonomy" id="2126342"/>
    <lineage>
        <taxon>Bacteria</taxon>
        <taxon>Pseudomonadati</taxon>
        <taxon>Pseudomonadota</taxon>
        <taxon>Gammaproteobacteria</taxon>
        <taxon>Candidatus Kentrum</taxon>
    </lineage>
</organism>
<dbReference type="GO" id="GO:0022857">
    <property type="term" value="F:transmembrane transporter activity"/>
    <property type="evidence" value="ECO:0007669"/>
    <property type="project" value="InterPro"/>
</dbReference>
<dbReference type="SUPFAM" id="SSF82866">
    <property type="entry name" value="Multidrug efflux transporter AcrB transmembrane domain"/>
    <property type="match status" value="1"/>
</dbReference>
<proteinExistence type="predicted"/>
<evidence type="ECO:0000313" key="2">
    <source>
        <dbReference type="EMBL" id="VFK19357.1"/>
    </source>
</evidence>
<evidence type="ECO:0000256" key="1">
    <source>
        <dbReference type="SAM" id="Phobius"/>
    </source>
</evidence>
<accession>A0A450WQN6</accession>
<dbReference type="Pfam" id="PF00873">
    <property type="entry name" value="ACR_tran"/>
    <property type="match status" value="1"/>
</dbReference>
<protein>
    <submittedName>
        <fullName evidence="2">AcrB/AcrD/AcrF family protein</fullName>
    </submittedName>
</protein>
<gene>
    <name evidence="2" type="ORF">BECKLFY1418C_GA0070996_10573</name>
</gene>
<feature type="transmembrane region" description="Helical" evidence="1">
    <location>
        <begin position="30"/>
        <end position="53"/>
    </location>
</feature>